<evidence type="ECO:0000313" key="3">
    <source>
        <dbReference type="Proteomes" id="UP000297975"/>
    </source>
</evidence>
<protein>
    <recommendedName>
        <fullName evidence="1">Inhibitor I9 domain-containing protein</fullName>
    </recommendedName>
</protein>
<keyword evidence="3" id="KW-1185">Reference proteome</keyword>
<evidence type="ECO:0000259" key="1">
    <source>
        <dbReference type="Pfam" id="PF05922"/>
    </source>
</evidence>
<sequence>MRRFIILISIFILFLISIKTSIGNFGKPSQKFNYLVHFKGPLHNDLFSTFGIEDQDIIHKYQLLPVYHLNITDKQAKHLRKHSKVKSIELDSSIHTYEN</sequence>
<dbReference type="RefSeq" id="WP_134339484.1">
    <property type="nucleotide sequence ID" value="NZ_SOPW01000005.1"/>
</dbReference>
<dbReference type="InterPro" id="IPR010259">
    <property type="entry name" value="S8pro/Inhibitor_I9"/>
</dbReference>
<dbReference type="AlphaFoldDB" id="A0A4Y8IN70"/>
<dbReference type="Pfam" id="PF05922">
    <property type="entry name" value="Inhibitor_I9"/>
    <property type="match status" value="1"/>
</dbReference>
<dbReference type="OrthoDB" id="9798386at2"/>
<proteinExistence type="predicted"/>
<dbReference type="SUPFAM" id="SSF54897">
    <property type="entry name" value="Protease propeptides/inhibitors"/>
    <property type="match status" value="1"/>
</dbReference>
<organism evidence="2 3">
    <name type="scientific">Filobacillus milosensis</name>
    <dbReference type="NCBI Taxonomy" id="94137"/>
    <lineage>
        <taxon>Bacteria</taxon>
        <taxon>Bacillati</taxon>
        <taxon>Bacillota</taxon>
        <taxon>Bacilli</taxon>
        <taxon>Bacillales</taxon>
        <taxon>Bacillaceae</taxon>
        <taxon>Filobacillus</taxon>
    </lineage>
</organism>
<dbReference type="Proteomes" id="UP000297975">
    <property type="component" value="Unassembled WGS sequence"/>
</dbReference>
<comment type="caution">
    <text evidence="2">The sequence shown here is derived from an EMBL/GenBank/DDBJ whole genome shotgun (WGS) entry which is preliminary data.</text>
</comment>
<gene>
    <name evidence="2" type="ORF">E3U55_05960</name>
</gene>
<name>A0A4Y8IN70_9BACI</name>
<feature type="domain" description="Inhibitor I9" evidence="1">
    <location>
        <begin position="54"/>
        <end position="96"/>
    </location>
</feature>
<dbReference type="Gene3D" id="3.30.70.80">
    <property type="entry name" value="Peptidase S8 propeptide/proteinase inhibitor I9"/>
    <property type="match status" value="1"/>
</dbReference>
<dbReference type="InterPro" id="IPR037045">
    <property type="entry name" value="S8pro/Inhibitor_I9_sf"/>
</dbReference>
<reference evidence="2 3" key="1">
    <citation type="submission" date="2019-03" db="EMBL/GenBank/DDBJ databases">
        <authorList>
            <person name="He R.-H."/>
        </authorList>
    </citation>
    <scope>NUCLEOTIDE SEQUENCE [LARGE SCALE GENOMIC DNA]</scope>
    <source>
        <strain evidence="3">SH 714</strain>
    </source>
</reference>
<evidence type="ECO:0000313" key="2">
    <source>
        <dbReference type="EMBL" id="TFB22779.1"/>
    </source>
</evidence>
<dbReference type="EMBL" id="SOPW01000005">
    <property type="protein sequence ID" value="TFB22779.1"/>
    <property type="molecule type" value="Genomic_DNA"/>
</dbReference>
<accession>A0A4Y8IN70</accession>